<protein>
    <submittedName>
        <fullName evidence="4">SSPO protein</fullName>
    </submittedName>
</protein>
<dbReference type="InterPro" id="IPR001846">
    <property type="entry name" value="VWF_type-D"/>
</dbReference>
<feature type="non-terminal residue" evidence="4">
    <location>
        <position position="1"/>
    </location>
</feature>
<gene>
    <name evidence="4" type="primary">Sspo_1</name>
    <name evidence="4" type="ORF">HEMCOM_R10051</name>
</gene>
<proteinExistence type="predicted"/>
<dbReference type="OrthoDB" id="6262482at2759"/>
<evidence type="ECO:0000256" key="1">
    <source>
        <dbReference type="ARBA" id="ARBA00023157"/>
    </source>
</evidence>
<evidence type="ECO:0000259" key="3">
    <source>
        <dbReference type="PROSITE" id="PS51233"/>
    </source>
</evidence>
<reference evidence="4 5" key="1">
    <citation type="submission" date="2019-09" db="EMBL/GenBank/DDBJ databases">
        <title>Bird 10,000 Genomes (B10K) Project - Family phase.</title>
        <authorList>
            <person name="Zhang G."/>
        </authorList>
    </citation>
    <scope>NUCLEOTIDE SEQUENCE [LARGE SCALE GENOMIC DNA]</scope>
    <source>
        <strain evidence="4">B10K-DU-001-23</strain>
        <tissue evidence="4">Muscle</tissue>
    </source>
</reference>
<comment type="caution">
    <text evidence="4">The sequence shown here is derived from an EMBL/GenBank/DDBJ whole genome shotgun (WGS) entry which is preliminary data.</text>
</comment>
<sequence>VVARGRNVSVNGVAVTQGQGHLHGGLAVTWPGEWVAVASGLGVQVSWDGDGAVTVTVGAELWGGTRGLCGPYNDNPDDDFLLPGGSVTPLVSTFGNAWRLP</sequence>
<feature type="domain" description="VWFD" evidence="3">
    <location>
        <begin position="1"/>
        <end position="101"/>
    </location>
</feature>
<evidence type="ECO:0000256" key="2">
    <source>
        <dbReference type="ARBA" id="ARBA00023180"/>
    </source>
</evidence>
<dbReference type="PANTHER" id="PTHR11339">
    <property type="entry name" value="EXTRACELLULAR MATRIX GLYCOPROTEIN RELATED"/>
    <property type="match status" value="1"/>
</dbReference>
<accession>A0A7K9DC18</accession>
<evidence type="ECO:0000313" key="5">
    <source>
        <dbReference type="Proteomes" id="UP000518305"/>
    </source>
</evidence>
<keyword evidence="1" id="KW-1015">Disulfide bond</keyword>
<feature type="non-terminal residue" evidence="4">
    <location>
        <position position="101"/>
    </location>
</feature>
<keyword evidence="2" id="KW-0325">Glycoprotein</keyword>
<organism evidence="4 5">
    <name type="scientific">Hemiprocne comata</name>
    <dbReference type="NCBI Taxonomy" id="243314"/>
    <lineage>
        <taxon>Eukaryota</taxon>
        <taxon>Metazoa</taxon>
        <taxon>Chordata</taxon>
        <taxon>Craniata</taxon>
        <taxon>Vertebrata</taxon>
        <taxon>Euteleostomi</taxon>
        <taxon>Archelosauria</taxon>
        <taxon>Archosauria</taxon>
        <taxon>Dinosauria</taxon>
        <taxon>Saurischia</taxon>
        <taxon>Theropoda</taxon>
        <taxon>Coelurosauria</taxon>
        <taxon>Aves</taxon>
        <taxon>Neognathae</taxon>
        <taxon>Neoaves</taxon>
        <taxon>Strisores</taxon>
        <taxon>Apodiformes</taxon>
        <taxon>Apodidae</taxon>
        <taxon>Hemiprocninae</taxon>
        <taxon>Hemiprocne</taxon>
    </lineage>
</organism>
<evidence type="ECO:0000313" key="4">
    <source>
        <dbReference type="EMBL" id="NXG61642.1"/>
    </source>
</evidence>
<dbReference type="Proteomes" id="UP000518305">
    <property type="component" value="Unassembled WGS sequence"/>
</dbReference>
<dbReference type="PROSITE" id="PS51233">
    <property type="entry name" value="VWFD"/>
    <property type="match status" value="1"/>
</dbReference>
<keyword evidence="5" id="KW-1185">Reference proteome</keyword>
<dbReference type="AlphaFoldDB" id="A0A7K9DC18"/>
<dbReference type="Pfam" id="PF00094">
    <property type="entry name" value="VWD"/>
    <property type="match status" value="1"/>
</dbReference>
<dbReference type="InterPro" id="IPR050780">
    <property type="entry name" value="Mucin_vWF_Thrombospondin_sf"/>
</dbReference>
<dbReference type="EMBL" id="VWZJ01008036">
    <property type="protein sequence ID" value="NXG61642.1"/>
    <property type="molecule type" value="Genomic_DNA"/>
</dbReference>
<name>A0A7K9DC18_9AVES</name>